<gene>
    <name evidence="1" type="ORF">Thi970DRAFT_03365</name>
</gene>
<evidence type="ECO:0000313" key="1">
    <source>
        <dbReference type="EMBL" id="EIC19768.1"/>
    </source>
</evidence>
<dbReference type="EMBL" id="JH603170">
    <property type="protein sequence ID" value="EIC19768.1"/>
    <property type="molecule type" value="Genomic_DNA"/>
</dbReference>
<sequence length="88" mass="10297">MLQETLQALRDKHGQIEPWWRAEHGYGFDTLTESEGRYLLPIEHAECATRYEKTQPKRQVKPLDVSCRAITKKPSLTSPEIHKFKLPH</sequence>
<evidence type="ECO:0000313" key="2">
    <source>
        <dbReference type="Proteomes" id="UP000002964"/>
    </source>
</evidence>
<dbReference type="RefSeq" id="WP_009150171.1">
    <property type="nucleotide sequence ID" value="NZ_CP121471.1"/>
</dbReference>
<reference evidence="2" key="1">
    <citation type="submission" date="2011-06" db="EMBL/GenBank/DDBJ databases">
        <authorList>
            <consortium name="US DOE Joint Genome Institute (JGI-PGF)"/>
            <person name="Lucas S."/>
            <person name="Han J."/>
            <person name="Lapidus A."/>
            <person name="Cheng J.-F."/>
            <person name="Goodwin L."/>
            <person name="Pitluck S."/>
            <person name="Peters L."/>
            <person name="Land M.L."/>
            <person name="Hauser L."/>
            <person name="Vogl K."/>
            <person name="Liu Z."/>
            <person name="Overmann J."/>
            <person name="Frigaard N.-U."/>
            <person name="Bryant D.A."/>
            <person name="Woyke T.J."/>
        </authorList>
    </citation>
    <scope>NUCLEOTIDE SEQUENCE [LARGE SCALE GENOMIC DNA]</scope>
    <source>
        <strain evidence="2">970</strain>
    </source>
</reference>
<dbReference type="STRING" id="631362.Thi970DRAFT_03365"/>
<dbReference type="OrthoDB" id="7596655at2"/>
<dbReference type="HOGENOM" id="CLU_2468073_0_0_6"/>
<dbReference type="AlphaFoldDB" id="H8Z6Y3"/>
<accession>H8Z6Y3</accession>
<organism evidence="1 2">
    <name type="scientific">Thiorhodovibrio frisius</name>
    <dbReference type="NCBI Taxonomy" id="631362"/>
    <lineage>
        <taxon>Bacteria</taxon>
        <taxon>Pseudomonadati</taxon>
        <taxon>Pseudomonadota</taxon>
        <taxon>Gammaproteobacteria</taxon>
        <taxon>Chromatiales</taxon>
        <taxon>Chromatiaceae</taxon>
        <taxon>Thiorhodovibrio</taxon>
    </lineage>
</organism>
<protein>
    <submittedName>
        <fullName evidence="1">Uncharacterized protein</fullName>
    </submittedName>
</protein>
<reference evidence="1 2" key="2">
    <citation type="submission" date="2011-11" db="EMBL/GenBank/DDBJ databases">
        <authorList>
            <consortium name="US DOE Joint Genome Institute"/>
            <person name="Lucas S."/>
            <person name="Han J."/>
            <person name="Lapidus A."/>
            <person name="Cheng J.-F."/>
            <person name="Goodwin L."/>
            <person name="Pitluck S."/>
            <person name="Peters L."/>
            <person name="Ovchinnikova G."/>
            <person name="Zhang X."/>
            <person name="Detter J.C."/>
            <person name="Han C."/>
            <person name="Tapia R."/>
            <person name="Land M."/>
            <person name="Hauser L."/>
            <person name="Kyrpides N."/>
            <person name="Ivanova N."/>
            <person name="Pagani I."/>
            <person name="Vogl K."/>
            <person name="Liu Z."/>
            <person name="Overmann J."/>
            <person name="Frigaard N.-U."/>
            <person name="Bryant D."/>
            <person name="Woyke T."/>
        </authorList>
    </citation>
    <scope>NUCLEOTIDE SEQUENCE [LARGE SCALE GENOMIC DNA]</scope>
    <source>
        <strain evidence="1 2">970</strain>
    </source>
</reference>
<dbReference type="Proteomes" id="UP000002964">
    <property type="component" value="Unassembled WGS sequence"/>
</dbReference>
<proteinExistence type="predicted"/>
<name>H8Z6Y3_9GAMM</name>
<keyword evidence="2" id="KW-1185">Reference proteome</keyword>